<comment type="caution">
    <text evidence="5">The sequence shown here is derived from an EMBL/GenBank/DDBJ whole genome shotgun (WGS) entry which is preliminary data.</text>
</comment>
<keyword evidence="6" id="KW-1185">Reference proteome</keyword>
<dbReference type="InterPro" id="IPR036650">
    <property type="entry name" value="CAT_RNA-bd_dom_sf"/>
</dbReference>
<dbReference type="PANTHER" id="PTHR30185">
    <property type="entry name" value="CRYPTIC BETA-GLUCOSIDE BGL OPERON ANTITERMINATOR"/>
    <property type="match status" value="1"/>
</dbReference>
<sequence>MEILRVFNNNVVLAKDDDGGQVILTGRGLGFQTRPGRPVDPGKVVRKFVPSDGRDPDHLAQMIADVPPEMIRSVVDAMKEAGLGERELASTTLVLALADHVNGAIQRLAKGIEVTYPLVGEVRNLYPQEYARGQALLAAINKRLGGMRLPQGEETALAMHLVNAGFSTGDLSYTYTMTGVIQQMLDIIESSYGITLDQESVNVGRFITHLRYLFVRIHQRRQLDDEPEPVVAAICEAYPDALKCARTIAAVLELRLSSDVTDDEIAYLALHVARVTKGVARR</sequence>
<dbReference type="InterPro" id="IPR050661">
    <property type="entry name" value="BglG_antiterminators"/>
</dbReference>
<evidence type="ECO:0000259" key="4">
    <source>
        <dbReference type="PROSITE" id="PS51372"/>
    </source>
</evidence>
<organism evidence="5 6">
    <name type="scientific">Bifidobacterium moraviense</name>
    <dbReference type="NCBI Taxonomy" id="2675323"/>
    <lineage>
        <taxon>Bacteria</taxon>
        <taxon>Bacillati</taxon>
        <taxon>Actinomycetota</taxon>
        <taxon>Actinomycetes</taxon>
        <taxon>Bifidobacteriales</taxon>
        <taxon>Bifidobacteriaceae</taxon>
        <taxon>Bifidobacterium</taxon>
    </lineage>
</organism>
<dbReference type="RefSeq" id="WP_205832043.1">
    <property type="nucleotide sequence ID" value="NZ_JAAIIH010000004.1"/>
</dbReference>
<reference evidence="5 6" key="1">
    <citation type="submission" date="2020-02" db="EMBL/GenBank/DDBJ databases">
        <title>Characterization of phylogenetic diversity of novel bifidobacterial species isolated in Czech ZOOs.</title>
        <authorList>
            <person name="Lugli G.A."/>
            <person name="Vera N.B."/>
            <person name="Ventura M."/>
        </authorList>
    </citation>
    <scope>NUCLEOTIDE SEQUENCE [LARGE SCALE GENOMIC DNA]</scope>
    <source>
        <strain evidence="5 6">DSM 109958</strain>
    </source>
</reference>
<dbReference type="Pfam" id="PF03123">
    <property type="entry name" value="CAT_RBD"/>
    <property type="match status" value="1"/>
</dbReference>
<feature type="domain" description="PRD" evidence="4">
    <location>
        <begin position="172"/>
        <end position="282"/>
    </location>
</feature>
<dbReference type="Proteomes" id="UP000588277">
    <property type="component" value="Unassembled WGS sequence"/>
</dbReference>
<dbReference type="SUPFAM" id="SSF63520">
    <property type="entry name" value="PTS-regulatory domain, PRD"/>
    <property type="match status" value="2"/>
</dbReference>
<dbReference type="InterPro" id="IPR004341">
    <property type="entry name" value="CAT_RNA-bd_dom"/>
</dbReference>
<dbReference type="SUPFAM" id="SSF50151">
    <property type="entry name" value="SacY-like RNA-binding domain"/>
    <property type="match status" value="1"/>
</dbReference>
<gene>
    <name evidence="5" type="ORF">G1C96_0811</name>
</gene>
<evidence type="ECO:0000256" key="1">
    <source>
        <dbReference type="ARBA" id="ARBA00022737"/>
    </source>
</evidence>
<evidence type="ECO:0000256" key="2">
    <source>
        <dbReference type="ARBA" id="ARBA00023015"/>
    </source>
</evidence>
<dbReference type="GO" id="GO:0003723">
    <property type="term" value="F:RNA binding"/>
    <property type="evidence" value="ECO:0007669"/>
    <property type="project" value="InterPro"/>
</dbReference>
<dbReference type="Gene3D" id="1.10.1790.10">
    <property type="entry name" value="PRD domain"/>
    <property type="match status" value="2"/>
</dbReference>
<dbReference type="SMART" id="SM01061">
    <property type="entry name" value="CAT_RBD"/>
    <property type="match status" value="1"/>
</dbReference>
<dbReference type="AlphaFoldDB" id="A0A7Y0HZB5"/>
<dbReference type="PROSITE" id="PS51372">
    <property type="entry name" value="PRD_2"/>
    <property type="match status" value="2"/>
</dbReference>
<proteinExistence type="predicted"/>
<keyword evidence="1" id="KW-0677">Repeat</keyword>
<evidence type="ECO:0000256" key="3">
    <source>
        <dbReference type="ARBA" id="ARBA00023163"/>
    </source>
</evidence>
<dbReference type="GO" id="GO:0006355">
    <property type="term" value="P:regulation of DNA-templated transcription"/>
    <property type="evidence" value="ECO:0007669"/>
    <property type="project" value="InterPro"/>
</dbReference>
<dbReference type="InterPro" id="IPR011608">
    <property type="entry name" value="PRD"/>
</dbReference>
<dbReference type="PANTHER" id="PTHR30185:SF18">
    <property type="entry name" value="TRANSCRIPTIONAL REGULATOR MTLR"/>
    <property type="match status" value="1"/>
</dbReference>
<keyword evidence="2" id="KW-0805">Transcription regulation</keyword>
<dbReference type="Gene3D" id="2.30.24.10">
    <property type="entry name" value="CAT RNA-binding domain"/>
    <property type="match status" value="1"/>
</dbReference>
<evidence type="ECO:0000313" key="5">
    <source>
        <dbReference type="EMBL" id="NMN00233.1"/>
    </source>
</evidence>
<evidence type="ECO:0000313" key="6">
    <source>
        <dbReference type="Proteomes" id="UP000588277"/>
    </source>
</evidence>
<keyword evidence="3" id="KW-0804">Transcription</keyword>
<feature type="domain" description="PRD" evidence="4">
    <location>
        <begin position="65"/>
        <end position="171"/>
    </location>
</feature>
<dbReference type="InterPro" id="IPR036634">
    <property type="entry name" value="PRD_sf"/>
</dbReference>
<name>A0A7Y0HZB5_9BIFI</name>
<dbReference type="EMBL" id="JAAIIH010000004">
    <property type="protein sequence ID" value="NMN00233.1"/>
    <property type="molecule type" value="Genomic_DNA"/>
</dbReference>
<protein>
    <submittedName>
        <fullName evidence="5">Transcription antiterminator BglG</fullName>
    </submittedName>
</protein>
<accession>A0A7Y0HZB5</accession>
<dbReference type="Pfam" id="PF00874">
    <property type="entry name" value="PRD"/>
    <property type="match status" value="2"/>
</dbReference>